<sequence>MTPRSDPVTAIPNFRDVGGHTVADGVVRTGVLYRSVDLSRATVEDVHALEELGIATIFDLRTESERDAAPDRLPAHSRVVDLDVLRDKKVRDVPAQMQRVLSDPSIARDTLGAGRAYAYFRESYRDFVVLPSAVESYRSFYGDLASGTAPALVHCTTGKDRTGWAAAALLALLGVSRDEVYRDYLLTNELLLPALGSVFERFTSSGGDPELLRAVLGVRSEYLDAAFDAVTTRFGDVETYFAEGLGLGAAGVEALRARFVTDDASENTTSPAATPTRSANQS</sequence>
<evidence type="ECO:0000313" key="3">
    <source>
        <dbReference type="EMBL" id="TXG90554.1"/>
    </source>
</evidence>
<dbReference type="InterPro" id="IPR026893">
    <property type="entry name" value="Tyr/Ser_Pase_IphP-type"/>
</dbReference>
<accession>A0A6P2CCR4</accession>
<feature type="region of interest" description="Disordered" evidence="2">
    <location>
        <begin position="263"/>
        <end position="282"/>
    </location>
</feature>
<feature type="compositionally biased region" description="Low complexity" evidence="2">
    <location>
        <begin position="268"/>
        <end position="282"/>
    </location>
</feature>
<comment type="caution">
    <text evidence="3">The sequence shown here is derived from an EMBL/GenBank/DDBJ whole genome shotgun (WGS) entry which is preliminary data.</text>
</comment>
<gene>
    <name evidence="3" type="ORF">DW322_10365</name>
</gene>
<dbReference type="AlphaFoldDB" id="A0A6P2CCR4"/>
<dbReference type="SUPFAM" id="SSF52799">
    <property type="entry name" value="(Phosphotyrosine protein) phosphatases II"/>
    <property type="match status" value="1"/>
</dbReference>
<dbReference type="InterPro" id="IPR016130">
    <property type="entry name" value="Tyr_Pase_AS"/>
</dbReference>
<comment type="similarity">
    <text evidence="1">Belongs to the protein-tyrosine phosphatase family.</text>
</comment>
<name>A0A6P2CCR4_9NOCA</name>
<evidence type="ECO:0000313" key="4">
    <source>
        <dbReference type="Proteomes" id="UP000471120"/>
    </source>
</evidence>
<dbReference type="GO" id="GO:0004721">
    <property type="term" value="F:phosphoprotein phosphatase activity"/>
    <property type="evidence" value="ECO:0007669"/>
    <property type="project" value="InterPro"/>
</dbReference>
<dbReference type="PANTHER" id="PTHR31126:SF1">
    <property type="entry name" value="TYROSINE SPECIFIC PROTEIN PHOSPHATASES DOMAIN-CONTAINING PROTEIN"/>
    <property type="match status" value="1"/>
</dbReference>
<organism evidence="3 4">
    <name type="scientific">Rhodococcus rhodnii</name>
    <dbReference type="NCBI Taxonomy" id="38312"/>
    <lineage>
        <taxon>Bacteria</taxon>
        <taxon>Bacillati</taxon>
        <taxon>Actinomycetota</taxon>
        <taxon>Actinomycetes</taxon>
        <taxon>Mycobacteriales</taxon>
        <taxon>Nocardiaceae</taxon>
        <taxon>Rhodococcus</taxon>
    </lineage>
</organism>
<dbReference type="EMBL" id="QRCM01000001">
    <property type="protein sequence ID" value="TXG90554.1"/>
    <property type="molecule type" value="Genomic_DNA"/>
</dbReference>
<evidence type="ECO:0000256" key="1">
    <source>
        <dbReference type="ARBA" id="ARBA00009580"/>
    </source>
</evidence>
<dbReference type="PROSITE" id="PS00383">
    <property type="entry name" value="TYR_PHOSPHATASE_1"/>
    <property type="match status" value="1"/>
</dbReference>
<dbReference type="RefSeq" id="WP_010839243.1">
    <property type="nucleotide sequence ID" value="NZ_QRCM01000001.1"/>
</dbReference>
<dbReference type="PANTHER" id="PTHR31126">
    <property type="entry name" value="TYROSINE-PROTEIN PHOSPHATASE"/>
    <property type="match status" value="1"/>
</dbReference>
<dbReference type="Pfam" id="PF13350">
    <property type="entry name" value="Y_phosphatase3"/>
    <property type="match status" value="1"/>
</dbReference>
<evidence type="ECO:0000256" key="2">
    <source>
        <dbReference type="SAM" id="MobiDB-lite"/>
    </source>
</evidence>
<proteinExistence type="inferred from homology"/>
<protein>
    <submittedName>
        <fullName evidence="3">Protein-tyrosine-phosphatase</fullName>
    </submittedName>
</protein>
<dbReference type="Gene3D" id="3.90.190.10">
    <property type="entry name" value="Protein tyrosine phosphatase superfamily"/>
    <property type="match status" value="1"/>
</dbReference>
<dbReference type="Proteomes" id="UP000471120">
    <property type="component" value="Unassembled WGS sequence"/>
</dbReference>
<reference evidence="3 4" key="1">
    <citation type="submission" date="2018-07" db="EMBL/GenBank/DDBJ databases">
        <title>Genome sequence of Rhodococcus rhodnii ATCC 35071 from Rhodnius prolixus.</title>
        <authorList>
            <person name="Patel V."/>
            <person name="Vogel K.J."/>
        </authorList>
    </citation>
    <scope>NUCLEOTIDE SEQUENCE [LARGE SCALE GENOMIC DNA]</scope>
    <source>
        <strain evidence="3 4">ATCC 35071</strain>
    </source>
</reference>
<dbReference type="InterPro" id="IPR029021">
    <property type="entry name" value="Prot-tyrosine_phosphatase-like"/>
</dbReference>